<evidence type="ECO:0000313" key="1">
    <source>
        <dbReference type="EMBL" id="SNT21140.1"/>
    </source>
</evidence>
<dbReference type="AlphaFoldDB" id="A0A239KSY8"/>
<organism evidence="1 2">
    <name type="scientific">Pontibacter ummariensis</name>
    <dbReference type="NCBI Taxonomy" id="1610492"/>
    <lineage>
        <taxon>Bacteria</taxon>
        <taxon>Pseudomonadati</taxon>
        <taxon>Bacteroidota</taxon>
        <taxon>Cytophagia</taxon>
        <taxon>Cytophagales</taxon>
        <taxon>Hymenobacteraceae</taxon>
        <taxon>Pontibacter</taxon>
    </lineage>
</organism>
<keyword evidence="2" id="KW-1185">Reference proteome</keyword>
<accession>A0A239KSY8</accession>
<dbReference type="Proteomes" id="UP000198432">
    <property type="component" value="Unassembled WGS sequence"/>
</dbReference>
<name>A0A239KSY8_9BACT</name>
<protein>
    <submittedName>
        <fullName evidence="1">Uncharacterized protein</fullName>
    </submittedName>
</protein>
<dbReference type="EMBL" id="FZOQ01000031">
    <property type="protein sequence ID" value="SNT21140.1"/>
    <property type="molecule type" value="Genomic_DNA"/>
</dbReference>
<reference evidence="2" key="1">
    <citation type="submission" date="2017-06" db="EMBL/GenBank/DDBJ databases">
        <authorList>
            <person name="Varghese N."/>
            <person name="Submissions S."/>
        </authorList>
    </citation>
    <scope>NUCLEOTIDE SEQUENCE [LARGE SCALE GENOMIC DNA]</scope>
    <source>
        <strain evidence="2">NKM1</strain>
    </source>
</reference>
<gene>
    <name evidence="1" type="ORF">SAMN06296052_13131</name>
</gene>
<sequence length="61" mass="7312">MSFLFEYIKKVKARELGVDEVRLHLFYLDYLCKSDAAVERKSKLVRKKLNARLHELKEVSR</sequence>
<evidence type="ECO:0000313" key="2">
    <source>
        <dbReference type="Proteomes" id="UP000198432"/>
    </source>
</evidence>
<proteinExistence type="predicted"/>